<comment type="catalytic activity">
    <reaction evidence="6">
        <text>a 2'-deoxyadenosine in DNA + S-adenosyl-L-methionine = an N(6)-methyl-2'-deoxyadenosine in DNA + S-adenosyl-L-homocysteine + H(+)</text>
        <dbReference type="Rhea" id="RHEA:15197"/>
        <dbReference type="Rhea" id="RHEA-COMP:12418"/>
        <dbReference type="Rhea" id="RHEA-COMP:12419"/>
        <dbReference type="ChEBI" id="CHEBI:15378"/>
        <dbReference type="ChEBI" id="CHEBI:57856"/>
        <dbReference type="ChEBI" id="CHEBI:59789"/>
        <dbReference type="ChEBI" id="CHEBI:90615"/>
        <dbReference type="ChEBI" id="CHEBI:90616"/>
        <dbReference type="EC" id="2.1.1.72"/>
    </reaction>
</comment>
<dbReference type="GO" id="GO:0009307">
    <property type="term" value="P:DNA restriction-modification system"/>
    <property type="evidence" value="ECO:0007669"/>
    <property type="project" value="UniProtKB-KW"/>
</dbReference>
<evidence type="ECO:0000256" key="3">
    <source>
        <dbReference type="ARBA" id="ARBA00022679"/>
    </source>
</evidence>
<dbReference type="EC" id="2.1.1.72" evidence="1"/>
<keyword evidence="4" id="KW-0949">S-adenosyl-L-methionine</keyword>
<evidence type="ECO:0000256" key="4">
    <source>
        <dbReference type="ARBA" id="ARBA00022691"/>
    </source>
</evidence>
<dbReference type="REBASE" id="77269">
    <property type="entry name" value="M.SpiSOORF2111P"/>
</dbReference>
<dbReference type="InterPro" id="IPR029063">
    <property type="entry name" value="SAM-dependent_MTases_sf"/>
</dbReference>
<dbReference type="EMBL" id="CP006568">
    <property type="protein sequence ID" value="AHF74008.1"/>
    <property type="molecule type" value="Genomic_DNA"/>
</dbReference>
<dbReference type="PANTHER" id="PTHR33841:SF5">
    <property type="entry name" value="DNA METHYLASE (MODIFICATION METHYLASE) (METHYLTRANSFERASE)-RELATED"/>
    <property type="match status" value="1"/>
</dbReference>
<organism evidence="8 9">
    <name type="scientific">Candidatus Sodalis pierantonii str. SOPE</name>
    <dbReference type="NCBI Taxonomy" id="2342"/>
    <lineage>
        <taxon>Bacteria</taxon>
        <taxon>Pseudomonadati</taxon>
        <taxon>Pseudomonadota</taxon>
        <taxon>Gammaproteobacteria</taxon>
        <taxon>Enterobacterales</taxon>
        <taxon>Bruguierivoracaceae</taxon>
        <taxon>Sodalis</taxon>
    </lineage>
</organism>
<evidence type="ECO:0000256" key="5">
    <source>
        <dbReference type="ARBA" id="ARBA00022747"/>
    </source>
</evidence>
<name>W0HPH8_9GAMM</name>
<dbReference type="eggNOG" id="COG2890">
    <property type="taxonomic scope" value="Bacteria"/>
</dbReference>
<dbReference type="STRING" id="2342.SOPEG_2111"/>
<dbReference type="GO" id="GO:0032259">
    <property type="term" value="P:methylation"/>
    <property type="evidence" value="ECO:0007669"/>
    <property type="project" value="UniProtKB-KW"/>
</dbReference>
<keyword evidence="5" id="KW-0680">Restriction system</keyword>
<dbReference type="SUPFAM" id="SSF53335">
    <property type="entry name" value="S-adenosyl-L-methionine-dependent methyltransferases"/>
    <property type="match status" value="1"/>
</dbReference>
<dbReference type="HOGENOM" id="CLU_044835_0_0_6"/>
<dbReference type="AlphaFoldDB" id="W0HPH8"/>
<evidence type="ECO:0000256" key="1">
    <source>
        <dbReference type="ARBA" id="ARBA00011900"/>
    </source>
</evidence>
<dbReference type="KEGG" id="pes:SOPEG_2111"/>
<sequence length="503" mass="55357">MAGKKERNVWQFGDFQTPLGLACAVCAVLTRRGISPGAVVEPTCGQGAFLEAAVAHFPAARHVLGLEINAAYVKEARMRLGRAARVDQGDFFTLDWDAVLSGDPGPWLVLGNPSWVTNAELGLLQSVNLPSKSNFQGHKGLDALTGKANFDISEWMLLKQLEWLRGRSGWIAMLVKTSVARKLLRQAWRRGDPVGRAAIYKIDAMQHFGAAVEACLFVLPVAVGDDSQDCDVFASLEASAPESTIGFHDQFLVSNVDSYLRHRDLIATNMHYVWRSGVKHDCSKVMELSKGVDGLLTNGLGECVDLETGIVFPLLKSSDVAKGRSRADRVMIVTQKEIGEDTATLAGTVPKTWRYLMDHGDRLDARGSVIYRGKPRFSVFGVGAYTFAPWKVAISGFYKSFNFMKVGPINGKPVMLDDTLYFLPCQHESEADFIMTLVRSQPFTELLGAMVFNDEKRPITAELLKRVSLERVAGKLGMSKAYDAITRQHPPAPPRRRITAAQP</sequence>
<evidence type="ECO:0000256" key="7">
    <source>
        <dbReference type="SAM" id="MobiDB-lite"/>
    </source>
</evidence>
<evidence type="ECO:0000256" key="6">
    <source>
        <dbReference type="ARBA" id="ARBA00047942"/>
    </source>
</evidence>
<dbReference type="Proteomes" id="UP000019025">
    <property type="component" value="Chromosome"/>
</dbReference>
<dbReference type="Gene3D" id="3.40.50.150">
    <property type="entry name" value="Vaccinia Virus protein VP39"/>
    <property type="match status" value="1"/>
</dbReference>
<dbReference type="PANTHER" id="PTHR33841">
    <property type="entry name" value="DNA METHYLTRANSFERASE YEEA-RELATED"/>
    <property type="match status" value="1"/>
</dbReference>
<feature type="compositionally biased region" description="Basic residues" evidence="7">
    <location>
        <begin position="494"/>
        <end position="503"/>
    </location>
</feature>
<gene>
    <name evidence="8" type="primary">nspV</name>
    <name evidence="8" type="ORF">SOPEG_2111</name>
</gene>
<accession>W0HPH8</accession>
<dbReference type="GO" id="GO:0009007">
    <property type="term" value="F:site-specific DNA-methyltransferase (adenine-specific) activity"/>
    <property type="evidence" value="ECO:0007669"/>
    <property type="project" value="UniProtKB-EC"/>
</dbReference>
<evidence type="ECO:0000256" key="2">
    <source>
        <dbReference type="ARBA" id="ARBA00022603"/>
    </source>
</evidence>
<dbReference type="InterPro" id="IPR050953">
    <property type="entry name" value="N4_N6_ade-DNA_methylase"/>
</dbReference>
<feature type="region of interest" description="Disordered" evidence="7">
    <location>
        <begin position="484"/>
        <end position="503"/>
    </location>
</feature>
<reference evidence="8 9" key="1">
    <citation type="journal article" date="2014" name="Genome Biol. Evol.">
        <title>Genome degeneration and adaptation in a nascent stage of symbiosis.</title>
        <authorList>
            <person name="Oakeson K.F."/>
            <person name="Gil R."/>
            <person name="Clayton A.L."/>
            <person name="Dunn D.M."/>
            <person name="von Niederhausern A.C."/>
            <person name="Hamil C."/>
            <person name="Aoyagi A."/>
            <person name="Duval B."/>
            <person name="Baca A."/>
            <person name="Silva F.J."/>
            <person name="Vallier A."/>
            <person name="Jackson D.G."/>
            <person name="Latorre A."/>
            <person name="Weiss R.B."/>
            <person name="Heddi A."/>
            <person name="Moya A."/>
            <person name="Dale C."/>
        </authorList>
    </citation>
    <scope>NUCLEOTIDE SEQUENCE [LARGE SCALE GENOMIC DNA]</scope>
    <source>
        <strain evidence="9">none</strain>
    </source>
</reference>
<evidence type="ECO:0000313" key="9">
    <source>
        <dbReference type="Proteomes" id="UP000019025"/>
    </source>
</evidence>
<evidence type="ECO:0000313" key="8">
    <source>
        <dbReference type="EMBL" id="AHF74008.1"/>
    </source>
</evidence>
<keyword evidence="3" id="KW-0808">Transferase</keyword>
<keyword evidence="2 8" id="KW-0489">Methyltransferase</keyword>
<keyword evidence="9" id="KW-1185">Reference proteome</keyword>
<proteinExistence type="predicted"/>
<dbReference type="PATRIC" id="fig|2342.5.peg.2242"/>
<protein>
    <recommendedName>
        <fullName evidence="1">site-specific DNA-methyltransferase (adenine-specific)</fullName>
        <ecNumber evidence="1">2.1.1.72</ecNumber>
    </recommendedName>
</protein>
<dbReference type="RefSeq" id="WP_025245411.1">
    <property type="nucleotide sequence ID" value="NZ_CP006568.1"/>
</dbReference>